<evidence type="ECO:0000256" key="9">
    <source>
        <dbReference type="ARBA" id="ARBA00022786"/>
    </source>
</evidence>
<proteinExistence type="inferred from homology"/>
<dbReference type="GO" id="GO:0016020">
    <property type="term" value="C:membrane"/>
    <property type="evidence" value="ECO:0007669"/>
    <property type="project" value="UniProtKB-SubCell"/>
</dbReference>
<evidence type="ECO:0000256" key="5">
    <source>
        <dbReference type="ARBA" id="ARBA00022679"/>
    </source>
</evidence>
<feature type="compositionally biased region" description="Polar residues" evidence="15">
    <location>
        <begin position="165"/>
        <end position="174"/>
    </location>
</feature>
<comment type="catalytic activity">
    <reaction evidence="1">
        <text>S-ubiquitinyl-[E2 ubiquitin-conjugating enzyme]-L-cysteine + [acceptor protein]-L-lysine = [E2 ubiquitin-conjugating enzyme]-L-cysteine + N(6)-ubiquitinyl-[acceptor protein]-L-lysine.</text>
        <dbReference type="EC" id="2.3.2.27"/>
    </reaction>
</comment>
<evidence type="ECO:0000259" key="16">
    <source>
        <dbReference type="PROSITE" id="PS50089"/>
    </source>
</evidence>
<name>A0A7N0V1T8_KALFE</name>
<feature type="region of interest" description="Disordered" evidence="15">
    <location>
        <begin position="150"/>
        <end position="200"/>
    </location>
</feature>
<keyword evidence="12" id="KW-0472">Membrane</keyword>
<feature type="domain" description="RING-type" evidence="16">
    <location>
        <begin position="79"/>
        <end position="121"/>
    </location>
</feature>
<keyword evidence="7" id="KW-0479">Metal-binding</keyword>
<keyword evidence="5" id="KW-0808">Transferase</keyword>
<dbReference type="GO" id="GO:0008270">
    <property type="term" value="F:zinc ion binding"/>
    <property type="evidence" value="ECO:0007669"/>
    <property type="project" value="UniProtKB-KW"/>
</dbReference>
<evidence type="ECO:0000256" key="3">
    <source>
        <dbReference type="ARBA" id="ARBA00004906"/>
    </source>
</evidence>
<comment type="similarity">
    <text evidence="13">Belongs to the RING-type zinc finger family. ATL subfamily.</text>
</comment>
<dbReference type="PANTHER" id="PTHR14155:SF627">
    <property type="entry name" value="OS06G0192800 PROTEIN"/>
    <property type="match status" value="1"/>
</dbReference>
<evidence type="ECO:0000256" key="12">
    <source>
        <dbReference type="ARBA" id="ARBA00023136"/>
    </source>
</evidence>
<evidence type="ECO:0000256" key="8">
    <source>
        <dbReference type="ARBA" id="ARBA00022771"/>
    </source>
</evidence>
<dbReference type="SMART" id="SM00184">
    <property type="entry name" value="RING"/>
    <property type="match status" value="1"/>
</dbReference>
<keyword evidence="10" id="KW-0862">Zinc</keyword>
<evidence type="ECO:0000256" key="2">
    <source>
        <dbReference type="ARBA" id="ARBA00004167"/>
    </source>
</evidence>
<sequence>MADIVVTLLFVIFAIGFLSMCIHQVGLQNAQARTTLGAIIRPRPAPATQGIDPQTVNAIPMVKYSDVKDFKIGTGVLECAVCLAEFEDGDFVRLLPECDHVFHPLCIDKWLTAQATCPVCRTNLLAPPGSSYEATNADGGLGTNHVAIRVDEDDDRRSTAHLIPSESSRISNQHPVPAKSKLRRSQSTGGSPDHPDGDVFDKYTLRLPEDVRKQIQKPHQNADVLDRGEECSRMGFRNVDDQMGRLGRFDLASKSDRWLHTTLL</sequence>
<evidence type="ECO:0000313" key="17">
    <source>
        <dbReference type="EnsemblPlants" id="Kaladp0095s0018.1.v1.1.CDS.1"/>
    </source>
</evidence>
<dbReference type="InterPro" id="IPR013083">
    <property type="entry name" value="Znf_RING/FYVE/PHD"/>
</dbReference>
<dbReference type="GO" id="GO:0061630">
    <property type="term" value="F:ubiquitin protein ligase activity"/>
    <property type="evidence" value="ECO:0007669"/>
    <property type="project" value="UniProtKB-EC"/>
</dbReference>
<keyword evidence="6" id="KW-0812">Transmembrane</keyword>
<evidence type="ECO:0000256" key="11">
    <source>
        <dbReference type="ARBA" id="ARBA00022989"/>
    </source>
</evidence>
<dbReference type="FunFam" id="3.30.40.10:FF:000187">
    <property type="entry name" value="E3 ubiquitin-protein ligase ATL6"/>
    <property type="match status" value="1"/>
</dbReference>
<keyword evidence="9" id="KW-0833">Ubl conjugation pathway</keyword>
<protein>
    <recommendedName>
        <fullName evidence="4">RING-type E3 ubiquitin transferase</fullName>
        <ecNumber evidence="4">2.3.2.27</ecNumber>
    </recommendedName>
</protein>
<dbReference type="AlphaFoldDB" id="A0A7N0V1T8"/>
<dbReference type="SUPFAM" id="SSF57850">
    <property type="entry name" value="RING/U-box"/>
    <property type="match status" value="1"/>
</dbReference>
<reference evidence="17" key="1">
    <citation type="submission" date="2021-01" db="UniProtKB">
        <authorList>
            <consortium name="EnsemblPlants"/>
        </authorList>
    </citation>
    <scope>IDENTIFICATION</scope>
</reference>
<keyword evidence="8 14" id="KW-0863">Zinc-finger</keyword>
<evidence type="ECO:0000256" key="7">
    <source>
        <dbReference type="ARBA" id="ARBA00022723"/>
    </source>
</evidence>
<evidence type="ECO:0000256" key="4">
    <source>
        <dbReference type="ARBA" id="ARBA00012483"/>
    </source>
</evidence>
<dbReference type="PROSITE" id="PS50089">
    <property type="entry name" value="ZF_RING_2"/>
    <property type="match status" value="1"/>
</dbReference>
<evidence type="ECO:0000256" key="1">
    <source>
        <dbReference type="ARBA" id="ARBA00000900"/>
    </source>
</evidence>
<organism evidence="17 18">
    <name type="scientific">Kalanchoe fedtschenkoi</name>
    <name type="common">Lavender scallops</name>
    <name type="synonym">South American air plant</name>
    <dbReference type="NCBI Taxonomy" id="63787"/>
    <lineage>
        <taxon>Eukaryota</taxon>
        <taxon>Viridiplantae</taxon>
        <taxon>Streptophyta</taxon>
        <taxon>Embryophyta</taxon>
        <taxon>Tracheophyta</taxon>
        <taxon>Spermatophyta</taxon>
        <taxon>Magnoliopsida</taxon>
        <taxon>eudicotyledons</taxon>
        <taxon>Gunneridae</taxon>
        <taxon>Pentapetalae</taxon>
        <taxon>Saxifragales</taxon>
        <taxon>Crassulaceae</taxon>
        <taxon>Kalanchoe</taxon>
    </lineage>
</organism>
<dbReference type="InterPro" id="IPR001841">
    <property type="entry name" value="Znf_RING"/>
</dbReference>
<evidence type="ECO:0000256" key="14">
    <source>
        <dbReference type="PROSITE-ProRule" id="PRU00175"/>
    </source>
</evidence>
<dbReference type="Gramene" id="Kaladp0095s0018.1.v1.1">
    <property type="protein sequence ID" value="Kaladp0095s0018.1.v1.1.CDS.1"/>
    <property type="gene ID" value="Kaladp0095s0018.v1.1"/>
</dbReference>
<evidence type="ECO:0000313" key="18">
    <source>
        <dbReference type="Proteomes" id="UP000594263"/>
    </source>
</evidence>
<comment type="subcellular location">
    <subcellularLocation>
        <location evidence="2">Membrane</location>
        <topology evidence="2">Single-pass membrane protein</topology>
    </subcellularLocation>
</comment>
<dbReference type="CDD" id="cd16461">
    <property type="entry name" value="RING-H2_EL5-like"/>
    <property type="match status" value="1"/>
</dbReference>
<dbReference type="EC" id="2.3.2.27" evidence="4"/>
<evidence type="ECO:0000256" key="13">
    <source>
        <dbReference type="ARBA" id="ARBA00024209"/>
    </source>
</evidence>
<dbReference type="PANTHER" id="PTHR14155">
    <property type="entry name" value="RING FINGER DOMAIN-CONTAINING"/>
    <property type="match status" value="1"/>
</dbReference>
<dbReference type="EnsemblPlants" id="Kaladp0095s0018.1.v1.1">
    <property type="protein sequence ID" value="Kaladp0095s0018.1.v1.1.CDS.1"/>
    <property type="gene ID" value="Kaladp0095s0018.v1.1"/>
</dbReference>
<dbReference type="OMA" id="AMTMIIT"/>
<evidence type="ECO:0000256" key="6">
    <source>
        <dbReference type="ARBA" id="ARBA00022692"/>
    </source>
</evidence>
<dbReference type="Pfam" id="PF13639">
    <property type="entry name" value="zf-RING_2"/>
    <property type="match status" value="1"/>
</dbReference>
<dbReference type="InterPro" id="IPR053238">
    <property type="entry name" value="RING-H2_zinc_finger"/>
</dbReference>
<comment type="pathway">
    <text evidence="3">Protein modification; protein ubiquitination.</text>
</comment>
<dbReference type="Gene3D" id="3.30.40.10">
    <property type="entry name" value="Zinc/RING finger domain, C3HC4 (zinc finger)"/>
    <property type="match status" value="1"/>
</dbReference>
<evidence type="ECO:0000256" key="10">
    <source>
        <dbReference type="ARBA" id="ARBA00022833"/>
    </source>
</evidence>
<accession>A0A7N0V1T8</accession>
<evidence type="ECO:0000256" key="15">
    <source>
        <dbReference type="SAM" id="MobiDB-lite"/>
    </source>
</evidence>
<keyword evidence="11" id="KW-1133">Transmembrane helix</keyword>
<keyword evidence="18" id="KW-1185">Reference proteome</keyword>
<dbReference type="Proteomes" id="UP000594263">
    <property type="component" value="Unplaced"/>
</dbReference>